<evidence type="ECO:0000259" key="8">
    <source>
        <dbReference type="Pfam" id="PF12801"/>
    </source>
</evidence>
<evidence type="ECO:0000313" key="9">
    <source>
        <dbReference type="EMBL" id="VAW98946.1"/>
    </source>
</evidence>
<proteinExistence type="predicted"/>
<organism evidence="9">
    <name type="scientific">hydrothermal vent metagenome</name>
    <dbReference type="NCBI Taxonomy" id="652676"/>
    <lineage>
        <taxon>unclassified sequences</taxon>
        <taxon>metagenomes</taxon>
        <taxon>ecological metagenomes</taxon>
    </lineage>
</organism>
<dbReference type="PANTHER" id="PTHR30176:SF3">
    <property type="entry name" value="FERREDOXIN-TYPE PROTEIN NAPH"/>
    <property type="match status" value="1"/>
</dbReference>
<evidence type="ECO:0000256" key="2">
    <source>
        <dbReference type="ARBA" id="ARBA00022485"/>
    </source>
</evidence>
<keyword evidence="1" id="KW-0813">Transport</keyword>
<feature type="transmembrane region" description="Helical" evidence="7">
    <location>
        <begin position="79"/>
        <end position="99"/>
    </location>
</feature>
<feature type="domain" description="4Fe-4S ferredoxin-type" evidence="8">
    <location>
        <begin position="196"/>
        <end position="232"/>
    </location>
</feature>
<dbReference type="AlphaFoldDB" id="A0A3B1B1K3"/>
<name>A0A3B1B1K3_9ZZZZ</name>
<evidence type="ECO:0000256" key="5">
    <source>
        <dbReference type="ARBA" id="ARBA00023004"/>
    </source>
</evidence>
<dbReference type="InterPro" id="IPR051684">
    <property type="entry name" value="Electron_Trans/Redox"/>
</dbReference>
<keyword evidence="3" id="KW-0479">Metal-binding</keyword>
<dbReference type="Pfam" id="PF12801">
    <property type="entry name" value="Fer4_5"/>
    <property type="match status" value="2"/>
</dbReference>
<keyword evidence="4" id="KW-0249">Electron transport</keyword>
<feature type="transmembrane region" description="Helical" evidence="7">
    <location>
        <begin position="153"/>
        <end position="177"/>
    </location>
</feature>
<reference evidence="9" key="1">
    <citation type="submission" date="2018-06" db="EMBL/GenBank/DDBJ databases">
        <authorList>
            <person name="Zhirakovskaya E."/>
        </authorList>
    </citation>
    <scope>NUCLEOTIDE SEQUENCE</scope>
</reference>
<protein>
    <submittedName>
        <fullName evidence="9">Type cbb3 cytochrome oxidase biogenesis protein CcoG, involved in Cu oxidation</fullName>
    </submittedName>
</protein>
<feature type="transmembrane region" description="Helical" evidence="7">
    <location>
        <begin position="197"/>
        <end position="217"/>
    </location>
</feature>
<keyword evidence="2" id="KW-0004">4Fe-4S</keyword>
<dbReference type="GO" id="GO:0051539">
    <property type="term" value="F:4 iron, 4 sulfur cluster binding"/>
    <property type="evidence" value="ECO:0007669"/>
    <property type="project" value="UniProtKB-KW"/>
</dbReference>
<evidence type="ECO:0000256" key="4">
    <source>
        <dbReference type="ARBA" id="ARBA00022982"/>
    </source>
</evidence>
<dbReference type="EMBL" id="UOFT01000074">
    <property type="protein sequence ID" value="VAW98946.1"/>
    <property type="molecule type" value="Genomic_DNA"/>
</dbReference>
<evidence type="ECO:0000256" key="3">
    <source>
        <dbReference type="ARBA" id="ARBA00022723"/>
    </source>
</evidence>
<keyword evidence="5" id="KW-0408">Iron</keyword>
<sequence>MVSFSCIAETMASAGSKLQLKRRIFQTGFFILFIFAPILDLFRLDLNLGHFIFFGQNWTLGLEALQAGEGTAAEAVFNIITRAFLPLLGLVLLFGWVSWKYGRLYCGWLCPHFSVVEMINSVMRKASGKFSLWDKKKSLYRVDGSTVKTDKRYWWLVFIAVAGFAFLWAVIFLTYLLPPKEIYYNLAHFSLTRNQMLFIGVATLLLMIEFMFARHFFCRFACAVGVFQSLVWMANKRAMVVSFDRENAAQCQGCYVACEDECPMRLKPRSIKRHMFNCTECARCLDACEQVQFKKNLPALLTWQNGQSALQESDR</sequence>
<dbReference type="PANTHER" id="PTHR30176">
    <property type="entry name" value="FERREDOXIN-TYPE PROTEIN NAPH"/>
    <property type="match status" value="1"/>
</dbReference>
<evidence type="ECO:0000256" key="1">
    <source>
        <dbReference type="ARBA" id="ARBA00022448"/>
    </source>
</evidence>
<dbReference type="InterPro" id="IPR017896">
    <property type="entry name" value="4Fe4S_Fe-S-bd"/>
</dbReference>
<evidence type="ECO:0000256" key="6">
    <source>
        <dbReference type="ARBA" id="ARBA00023014"/>
    </source>
</evidence>
<accession>A0A3B1B1K3</accession>
<dbReference type="SUPFAM" id="SSF54862">
    <property type="entry name" value="4Fe-4S ferredoxins"/>
    <property type="match status" value="1"/>
</dbReference>
<gene>
    <name evidence="9" type="ORF">MNBD_GAMMA23-2156</name>
</gene>
<keyword evidence="7" id="KW-1133">Transmembrane helix</keyword>
<dbReference type="GO" id="GO:0005886">
    <property type="term" value="C:plasma membrane"/>
    <property type="evidence" value="ECO:0007669"/>
    <property type="project" value="TreeGrafter"/>
</dbReference>
<dbReference type="GO" id="GO:0046872">
    <property type="term" value="F:metal ion binding"/>
    <property type="evidence" value="ECO:0007669"/>
    <property type="project" value="UniProtKB-KW"/>
</dbReference>
<feature type="domain" description="4Fe-4S ferredoxin-type" evidence="8">
    <location>
        <begin position="87"/>
        <end position="128"/>
    </location>
</feature>
<keyword evidence="6" id="KW-0411">Iron-sulfur</keyword>
<keyword evidence="7" id="KW-0812">Transmembrane</keyword>
<evidence type="ECO:0000256" key="7">
    <source>
        <dbReference type="SAM" id="Phobius"/>
    </source>
</evidence>
<keyword evidence="7" id="KW-0472">Membrane</keyword>
<feature type="transmembrane region" description="Helical" evidence="7">
    <location>
        <begin position="24"/>
        <end position="42"/>
    </location>
</feature>